<sequence length="184" mass="19902">MAAIAGYEPHVSMVLKRVRGVTMPVESQYSPSEIVGLSDENIVPVIDPALIVGEGLHFAEGRCFTTDASLLYIDIVRVLDDIEFRLKAGLIGLVGDARITRFGMTRLANRAAGILGPLKRTAVIADFAVTIPVLDILSIPESAWSPTDAAVVATARENREVDMFVSITYGPAVHRLKVTLSPRF</sequence>
<dbReference type="AlphaFoldDB" id="A0A6F8XM30"/>
<evidence type="ECO:0000313" key="1">
    <source>
        <dbReference type="EMBL" id="BCB74863.1"/>
    </source>
</evidence>
<reference evidence="1 2" key="2">
    <citation type="submission" date="2020-03" db="EMBL/GenBank/DDBJ databases">
        <authorList>
            <person name="Ichikawa N."/>
            <person name="Kimura A."/>
            <person name="Kitahashi Y."/>
            <person name="Uohara A."/>
        </authorList>
    </citation>
    <scope>NUCLEOTIDE SEQUENCE [LARGE SCALE GENOMIC DNA]</scope>
    <source>
        <strain evidence="1 2">NBRC 107702</strain>
    </source>
</reference>
<dbReference type="KEGG" id="pfla:Pflav_012730"/>
<evidence type="ECO:0000313" key="2">
    <source>
        <dbReference type="Proteomes" id="UP000502508"/>
    </source>
</evidence>
<name>A0A6F8XM30_9ACTN</name>
<proteinExistence type="predicted"/>
<keyword evidence="2" id="KW-1185">Reference proteome</keyword>
<protein>
    <submittedName>
        <fullName evidence="1">Uncharacterized protein</fullName>
    </submittedName>
</protein>
<dbReference type="RefSeq" id="WP_173034384.1">
    <property type="nucleotide sequence ID" value="NZ_AP022870.1"/>
</dbReference>
<dbReference type="Proteomes" id="UP000502508">
    <property type="component" value="Chromosome"/>
</dbReference>
<organism evidence="1 2">
    <name type="scientific">Phytohabitans flavus</name>
    <dbReference type="NCBI Taxonomy" id="1076124"/>
    <lineage>
        <taxon>Bacteria</taxon>
        <taxon>Bacillati</taxon>
        <taxon>Actinomycetota</taxon>
        <taxon>Actinomycetes</taxon>
        <taxon>Micromonosporales</taxon>
        <taxon>Micromonosporaceae</taxon>
    </lineage>
</organism>
<gene>
    <name evidence="1" type="ORF">Pflav_012730</name>
</gene>
<accession>A0A6F8XM30</accession>
<reference evidence="1 2" key="1">
    <citation type="submission" date="2020-03" db="EMBL/GenBank/DDBJ databases">
        <title>Whole genome shotgun sequence of Phytohabitans flavus NBRC 107702.</title>
        <authorList>
            <person name="Komaki H."/>
            <person name="Tamura T."/>
        </authorList>
    </citation>
    <scope>NUCLEOTIDE SEQUENCE [LARGE SCALE GENOMIC DNA]</scope>
    <source>
        <strain evidence="1 2">NBRC 107702</strain>
    </source>
</reference>
<dbReference type="EMBL" id="AP022870">
    <property type="protein sequence ID" value="BCB74863.1"/>
    <property type="molecule type" value="Genomic_DNA"/>
</dbReference>